<evidence type="ECO:0000313" key="2">
    <source>
        <dbReference type="EMBL" id="VEP15131.1"/>
    </source>
</evidence>
<dbReference type="RefSeq" id="WP_144865306.1">
    <property type="nucleotide sequence ID" value="NZ_LR213791.1"/>
</dbReference>
<dbReference type="GO" id="GO:0042597">
    <property type="term" value="C:periplasmic space"/>
    <property type="evidence" value="ECO:0007669"/>
    <property type="project" value="InterPro"/>
</dbReference>
<keyword evidence="1" id="KW-0175">Coiled coil</keyword>
<gene>
    <name evidence="2" type="ORF">H1P_310032</name>
</gene>
<evidence type="ECO:0000256" key="1">
    <source>
        <dbReference type="SAM" id="Coils"/>
    </source>
</evidence>
<dbReference type="AlphaFoldDB" id="A0A563VV30"/>
<dbReference type="EMBL" id="CAACVJ010000235">
    <property type="protein sequence ID" value="VEP15131.1"/>
    <property type="molecule type" value="Genomic_DNA"/>
</dbReference>
<organism evidence="2 3">
    <name type="scientific">Hyella patelloides LEGE 07179</name>
    <dbReference type="NCBI Taxonomy" id="945734"/>
    <lineage>
        <taxon>Bacteria</taxon>
        <taxon>Bacillati</taxon>
        <taxon>Cyanobacteriota</taxon>
        <taxon>Cyanophyceae</taxon>
        <taxon>Pleurocapsales</taxon>
        <taxon>Hyellaceae</taxon>
        <taxon>Hyella</taxon>
    </lineage>
</organism>
<proteinExistence type="predicted"/>
<dbReference type="InterPro" id="IPR012899">
    <property type="entry name" value="LTXXQ"/>
</dbReference>
<dbReference type="Proteomes" id="UP000320055">
    <property type="component" value="Unassembled WGS sequence"/>
</dbReference>
<name>A0A563VV30_9CYAN</name>
<dbReference type="Pfam" id="PF07813">
    <property type="entry name" value="LTXXQ"/>
    <property type="match status" value="1"/>
</dbReference>
<feature type="coiled-coil region" evidence="1">
    <location>
        <begin position="70"/>
        <end position="97"/>
    </location>
</feature>
<evidence type="ECO:0000313" key="3">
    <source>
        <dbReference type="Proteomes" id="UP000320055"/>
    </source>
</evidence>
<protein>
    <submittedName>
        <fullName evidence="2">P pilus assembly/Cpx signaling pathway, periplasmic inhibitor/zinc-resistance associated protein (Modular protein)</fullName>
    </submittedName>
</protein>
<sequence length="156" mass="18483">MQRCYSQLLLSFTVVICQPYQAIANTPRHYYLVKKHSYSQIIIADNFQQTTEKKTPSSLFEQLNLTPQQRSQIRQIRRRYQAQITRLKEELRISQQQLSIMMAGTDSATNIRVKHEEIVQFRQQLGKLHFESMLATREILTPQQRQKFAEIIEAKQ</sequence>
<keyword evidence="3" id="KW-1185">Reference proteome</keyword>
<accession>A0A563VV30</accession>
<dbReference type="Gene3D" id="1.20.120.1490">
    <property type="match status" value="1"/>
</dbReference>
<reference evidence="2 3" key="1">
    <citation type="submission" date="2019-01" db="EMBL/GenBank/DDBJ databases">
        <authorList>
            <person name="Brito A."/>
        </authorList>
    </citation>
    <scope>NUCLEOTIDE SEQUENCE [LARGE SCALE GENOMIC DNA]</scope>
    <source>
        <strain evidence="2">1</strain>
    </source>
</reference>
<dbReference type="OrthoDB" id="531812at2"/>